<dbReference type="EMBL" id="CP002629">
    <property type="protein sequence ID" value="AEB07943.1"/>
    <property type="molecule type" value="Genomic_DNA"/>
</dbReference>
<name>F2NGN6_DESAR</name>
<dbReference type="InterPro" id="IPR001387">
    <property type="entry name" value="Cro/C1-type_HTH"/>
</dbReference>
<gene>
    <name evidence="2" type="ordered locus">Desac_0044</name>
</gene>
<dbReference type="CDD" id="cd00093">
    <property type="entry name" value="HTH_XRE"/>
    <property type="match status" value="1"/>
</dbReference>
<dbReference type="SUPFAM" id="SSF52540">
    <property type="entry name" value="P-loop containing nucleoside triphosphate hydrolases"/>
    <property type="match status" value="1"/>
</dbReference>
<feature type="domain" description="HTH cro/C1-type" evidence="1">
    <location>
        <begin position="10"/>
        <end position="65"/>
    </location>
</feature>
<dbReference type="AlphaFoldDB" id="F2NGN6"/>
<protein>
    <submittedName>
        <fullName evidence="2">Helix-turn-helix domain protein</fullName>
    </submittedName>
</protein>
<dbReference type="Pfam" id="PF13560">
    <property type="entry name" value="HTH_31"/>
    <property type="match status" value="1"/>
</dbReference>
<organism evidence="2 3">
    <name type="scientific">Desulfobacca acetoxidans (strain ATCC 700848 / DSM 11109 / ASRB2)</name>
    <dbReference type="NCBI Taxonomy" id="880072"/>
    <lineage>
        <taxon>Bacteria</taxon>
        <taxon>Pseudomonadati</taxon>
        <taxon>Thermodesulfobacteriota</taxon>
        <taxon>Desulfobaccia</taxon>
        <taxon>Desulfobaccales</taxon>
        <taxon>Desulfobaccaceae</taxon>
        <taxon>Desulfobacca</taxon>
    </lineage>
</organism>
<dbReference type="HOGENOM" id="CLU_388761_0_0_7"/>
<dbReference type="GO" id="GO:0003677">
    <property type="term" value="F:DNA binding"/>
    <property type="evidence" value="ECO:0007669"/>
    <property type="project" value="InterPro"/>
</dbReference>
<accession>F2NGN6</accession>
<dbReference type="InterPro" id="IPR010982">
    <property type="entry name" value="Lambda_DNA-bd_dom_sf"/>
</dbReference>
<dbReference type="STRING" id="880072.Desac_0044"/>
<dbReference type="SMART" id="SM00530">
    <property type="entry name" value="HTH_XRE"/>
    <property type="match status" value="1"/>
</dbReference>
<evidence type="ECO:0000313" key="3">
    <source>
        <dbReference type="Proteomes" id="UP000000483"/>
    </source>
</evidence>
<dbReference type="RefSeq" id="WP_013705058.1">
    <property type="nucleotide sequence ID" value="NC_015388.1"/>
</dbReference>
<dbReference type="InterPro" id="IPR027417">
    <property type="entry name" value="P-loop_NTPase"/>
</dbReference>
<reference evidence="2 3" key="1">
    <citation type="journal article" date="2011" name="Stand. Genomic Sci.">
        <title>Complete genome sequence of the acetate-degrading sulfate reducer Desulfobacca acetoxidans type strain (ASRB2).</title>
        <authorList>
            <person name="Goker M."/>
            <person name="Teshima H."/>
            <person name="Lapidus A."/>
            <person name="Nolan M."/>
            <person name="Lucas S."/>
            <person name="Hammon N."/>
            <person name="Deshpande S."/>
            <person name="Cheng J.F."/>
            <person name="Tapia R."/>
            <person name="Han C."/>
            <person name="Goodwin L."/>
            <person name="Pitluck S."/>
            <person name="Huntemann M."/>
            <person name="Liolios K."/>
            <person name="Ivanova N."/>
            <person name="Pagani I."/>
            <person name="Mavromatis K."/>
            <person name="Ovchinikova G."/>
            <person name="Pati A."/>
            <person name="Chen A."/>
            <person name="Palaniappan K."/>
            <person name="Land M."/>
            <person name="Hauser L."/>
            <person name="Brambilla E.M."/>
            <person name="Rohde M."/>
            <person name="Spring S."/>
            <person name="Detter J.C."/>
            <person name="Woyke T."/>
            <person name="Bristow J."/>
            <person name="Eisen J.A."/>
            <person name="Markowitz V."/>
            <person name="Hugenholtz P."/>
            <person name="Kyrpides N.C."/>
            <person name="Klenk H.P."/>
        </authorList>
    </citation>
    <scope>NUCLEOTIDE SEQUENCE [LARGE SCALE GENOMIC DNA]</scope>
    <source>
        <strain evidence="3">ATCC 700848 / DSM 11109 / ASRB2</strain>
    </source>
</reference>
<keyword evidence="3" id="KW-1185">Reference proteome</keyword>
<dbReference type="OrthoDB" id="5507830at2"/>
<dbReference type="SUPFAM" id="SSF47413">
    <property type="entry name" value="lambda repressor-like DNA-binding domains"/>
    <property type="match status" value="1"/>
</dbReference>
<dbReference type="Gene3D" id="1.10.260.40">
    <property type="entry name" value="lambda repressor-like DNA-binding domains"/>
    <property type="match status" value="1"/>
</dbReference>
<dbReference type="KEGG" id="dao:Desac_0044"/>
<proteinExistence type="predicted"/>
<dbReference type="PROSITE" id="PS50943">
    <property type="entry name" value="HTH_CROC1"/>
    <property type="match status" value="1"/>
</dbReference>
<sequence length="717" mass="81167">MEMTSIRKALSSLREEAGISQAELAKRLPFTASRISRLESGEIAMTEEDAQEIAKAIGTPKANDFNDYLSQDWRILGSPGFNHINRETLWEAEQALQRLEDLESDPELKNVFLQQVKSCNAALEQSAQFLMSTQHQIAFFGSPGVGKTTSICALSDLEKSAGKDLKHQMVLPTGSGRTTICEVHVRNGSDYSIIVDPCSVEDIRQYVADFSEQIIRSDRASGTGENAEGAGVSAEVERALRNMSGLTKRTLRNEDGKIIKREDPALNLVAQYNTKEDLQVHIMSKLDLPRRNQTSISMPRESTISGLDWVAHNFADINDGKNVEFSLPRRIEVTIPSPILNSEAFDIRLIDTRGIDEPSAPRRDVQAYLDDERTIAVFCSSFKDAPDAAMLALLERSAEGGLRESVLRKGMLLVLPLDGEESDVRDNISGDAEEGREIRREQVMTTLRHVRTGNLQVEFLNVKSSADRNIIRNALLEIIARIRERQIDQVKTLISTVNGLIENKANAEAKAVFDAAIRPLRLWFSNNQSVNQGGKTPSSALMEEMEDLRYAASLHASVNRYGNWYNFDYWHCLGFGARREVVTRISDQATVLKGLIETELSYPESEQVHGFLSHFQRQIEEGLNQFYKDIQTLGETYFLDQLKSDFAYWNQCTRRWGRGPGYKNDIKHWTDDWFSKPERLQRYDFLEQEIQRRWQDLLKKLDKQLASIQPEGEVNAP</sequence>
<reference evidence="3" key="2">
    <citation type="submission" date="2011-03" db="EMBL/GenBank/DDBJ databases">
        <title>The complete genome of Desulfobacca acetoxidans DSM 11109.</title>
        <authorList>
            <consortium name="US DOE Joint Genome Institute (JGI-PGF)"/>
            <person name="Lucas S."/>
            <person name="Copeland A."/>
            <person name="Lapidus A."/>
            <person name="Bruce D."/>
            <person name="Goodwin L."/>
            <person name="Pitluck S."/>
            <person name="Peters L."/>
            <person name="Kyrpides N."/>
            <person name="Mavromatis K."/>
            <person name="Ivanova N."/>
            <person name="Ovchinnikova G."/>
            <person name="Teshima H."/>
            <person name="Detter J.C."/>
            <person name="Han C."/>
            <person name="Land M."/>
            <person name="Hauser L."/>
            <person name="Markowitz V."/>
            <person name="Cheng J.-F."/>
            <person name="Hugenholtz P."/>
            <person name="Woyke T."/>
            <person name="Wu D."/>
            <person name="Spring S."/>
            <person name="Schueler E."/>
            <person name="Brambilla E."/>
            <person name="Klenk H.-P."/>
            <person name="Eisen J.A."/>
        </authorList>
    </citation>
    <scope>NUCLEOTIDE SEQUENCE [LARGE SCALE GENOMIC DNA]</scope>
    <source>
        <strain evidence="3">ATCC 700848 / DSM 11109 / ASRB2</strain>
    </source>
</reference>
<evidence type="ECO:0000313" key="2">
    <source>
        <dbReference type="EMBL" id="AEB07943.1"/>
    </source>
</evidence>
<dbReference type="eggNOG" id="COG1396">
    <property type="taxonomic scope" value="Bacteria"/>
</dbReference>
<dbReference type="eggNOG" id="COG0699">
    <property type="taxonomic scope" value="Bacteria"/>
</dbReference>
<dbReference type="Proteomes" id="UP000000483">
    <property type="component" value="Chromosome"/>
</dbReference>
<evidence type="ECO:0000259" key="1">
    <source>
        <dbReference type="PROSITE" id="PS50943"/>
    </source>
</evidence>